<evidence type="ECO:0000313" key="3">
    <source>
        <dbReference type="Proteomes" id="UP000487268"/>
    </source>
</evidence>
<keyword evidence="3" id="KW-1185">Reference proteome</keyword>
<proteinExistence type="predicted"/>
<comment type="caution">
    <text evidence="2">The sequence shown here is derived from an EMBL/GenBank/DDBJ whole genome shotgun (WGS) entry which is preliminary data.</text>
</comment>
<evidence type="ECO:0000256" key="1">
    <source>
        <dbReference type="SAM" id="Phobius"/>
    </source>
</evidence>
<evidence type="ECO:0008006" key="4">
    <source>
        <dbReference type="Google" id="ProtNLM"/>
    </source>
</evidence>
<keyword evidence="1" id="KW-0812">Transmembrane</keyword>
<dbReference type="OrthoDB" id="3217869at2"/>
<dbReference type="Proteomes" id="UP000487268">
    <property type="component" value="Unassembled WGS sequence"/>
</dbReference>
<keyword evidence="1" id="KW-1133">Transmembrane helix</keyword>
<keyword evidence="1" id="KW-0472">Membrane</keyword>
<feature type="transmembrane region" description="Helical" evidence="1">
    <location>
        <begin position="243"/>
        <end position="264"/>
    </location>
</feature>
<reference evidence="2 3" key="1">
    <citation type="submission" date="2019-10" db="EMBL/GenBank/DDBJ databases">
        <title>Actinomadura rubteroloni sp. nov. and Actinomadura macrotermitis sp. nov., isolated from the gut of fungus growing-termite Macrotermes natalensis.</title>
        <authorList>
            <person name="Benndorf R."/>
            <person name="Martin K."/>
            <person name="Kuefner M."/>
            <person name="De Beer W."/>
            <person name="Kaster A.-K."/>
            <person name="Vollmers J."/>
            <person name="Poulsen M."/>
            <person name="Beemelmanns C."/>
        </authorList>
    </citation>
    <scope>NUCLEOTIDE SEQUENCE [LARGE SCALE GENOMIC DNA]</scope>
    <source>
        <strain evidence="2 3">RB68</strain>
    </source>
</reference>
<dbReference type="RefSeq" id="WP_153541392.1">
    <property type="nucleotide sequence ID" value="NZ_WEGH01000006.1"/>
</dbReference>
<gene>
    <name evidence="2" type="ORF">ACRB68_75930</name>
</gene>
<name>A0A7K0C7N9_9ACTN</name>
<accession>A0A7K0C7N9</accession>
<feature type="transmembrane region" description="Helical" evidence="1">
    <location>
        <begin position="187"/>
        <end position="210"/>
    </location>
</feature>
<dbReference type="AlphaFoldDB" id="A0A7K0C7N9"/>
<evidence type="ECO:0000313" key="2">
    <source>
        <dbReference type="EMBL" id="MQY09467.1"/>
    </source>
</evidence>
<feature type="transmembrane region" description="Helical" evidence="1">
    <location>
        <begin position="155"/>
        <end position="180"/>
    </location>
</feature>
<feature type="transmembrane region" description="Helical" evidence="1">
    <location>
        <begin position="216"/>
        <end position="236"/>
    </location>
</feature>
<feature type="transmembrane region" description="Helical" evidence="1">
    <location>
        <begin position="21"/>
        <end position="41"/>
    </location>
</feature>
<organism evidence="2 3">
    <name type="scientific">Actinomadura macrotermitis</name>
    <dbReference type="NCBI Taxonomy" id="2585200"/>
    <lineage>
        <taxon>Bacteria</taxon>
        <taxon>Bacillati</taxon>
        <taxon>Actinomycetota</taxon>
        <taxon>Actinomycetes</taxon>
        <taxon>Streptosporangiales</taxon>
        <taxon>Thermomonosporaceae</taxon>
        <taxon>Actinomadura</taxon>
    </lineage>
</organism>
<sequence>MTSHATPVRRPIPQGALRHTLTHLLMPLLMCLGMGLAYLGAFHSPEPRELKVAVVGSGPQAQVLAQTLKDRAGDALDVRTLPSRDAAADALRHQRIYGAYLAAPRPELMVAKAGSDTTATAVQQVFTKAAAAQGAPLKVTDVAPLSHGDPTGQGIFFLLVALSIGSYASVAVIGGLGAVLPMWLRGLLGAGTGLVISLLGAAFAGPVFHLVDHDLAGVWAMAWLYSTGILWIGIGLHTFLKRFTTLAMTVLFVMLNFTSSGGIFKPDLQPGLFASLHAFWNGAGFVEGARSLVYFDSLDLGGHVLVLALWAAAGLGMLALARLAERGRTPAAPAPAEAEQEIEETVPA</sequence>
<feature type="transmembrane region" description="Helical" evidence="1">
    <location>
        <begin position="300"/>
        <end position="321"/>
    </location>
</feature>
<protein>
    <recommendedName>
        <fullName evidence="4">ABC transporter permease</fullName>
    </recommendedName>
</protein>
<dbReference type="EMBL" id="WEGH01000006">
    <property type="protein sequence ID" value="MQY09467.1"/>
    <property type="molecule type" value="Genomic_DNA"/>
</dbReference>